<accession>A0A1I4JV21</accession>
<proteinExistence type="predicted"/>
<dbReference type="AlphaFoldDB" id="A0A1I4JV21"/>
<evidence type="ECO:0000313" key="2">
    <source>
        <dbReference type="Proteomes" id="UP000199520"/>
    </source>
</evidence>
<protein>
    <submittedName>
        <fullName evidence="1">Uncharacterized protein</fullName>
    </submittedName>
</protein>
<sequence length="56" mass="6271">MNEGKQLNYEYPTSCPHCHADLLSDEIAIEDIMGTICRNPDRIEQCQCPIVKGYGG</sequence>
<keyword evidence="2" id="KW-1185">Reference proteome</keyword>
<dbReference type="EMBL" id="FOTS01000014">
    <property type="protein sequence ID" value="SFL70181.1"/>
    <property type="molecule type" value="Genomic_DNA"/>
</dbReference>
<evidence type="ECO:0000313" key="1">
    <source>
        <dbReference type="EMBL" id="SFL70181.1"/>
    </source>
</evidence>
<name>A0A1I4JV21_9FIRM</name>
<dbReference type="RefSeq" id="WP_175490513.1">
    <property type="nucleotide sequence ID" value="NZ_FOTS01000014.1"/>
</dbReference>
<reference evidence="2" key="1">
    <citation type="submission" date="2016-10" db="EMBL/GenBank/DDBJ databases">
        <authorList>
            <person name="Varghese N."/>
            <person name="Submissions S."/>
        </authorList>
    </citation>
    <scope>NUCLEOTIDE SEQUENCE [LARGE SCALE GENOMIC DNA]</scope>
    <source>
        <strain evidence="2">DSM 13327</strain>
    </source>
</reference>
<organism evidence="1 2">
    <name type="scientific">Pelosinus propionicus DSM 13327</name>
    <dbReference type="NCBI Taxonomy" id="1123291"/>
    <lineage>
        <taxon>Bacteria</taxon>
        <taxon>Bacillati</taxon>
        <taxon>Bacillota</taxon>
        <taxon>Negativicutes</taxon>
        <taxon>Selenomonadales</taxon>
        <taxon>Sporomusaceae</taxon>
        <taxon>Pelosinus</taxon>
    </lineage>
</organism>
<dbReference type="Proteomes" id="UP000199520">
    <property type="component" value="Unassembled WGS sequence"/>
</dbReference>
<gene>
    <name evidence="1" type="ORF">SAMN04490355_101431</name>
</gene>
<dbReference type="STRING" id="1123291.SAMN04490355_101431"/>